<protein>
    <recommendedName>
        <fullName evidence="4">Secreted protein</fullName>
    </recommendedName>
</protein>
<organism evidence="2 3">
    <name type="scientific">Asaia siamensis</name>
    <dbReference type="NCBI Taxonomy" id="110479"/>
    <lineage>
        <taxon>Bacteria</taxon>
        <taxon>Pseudomonadati</taxon>
        <taxon>Pseudomonadota</taxon>
        <taxon>Alphaproteobacteria</taxon>
        <taxon>Acetobacterales</taxon>
        <taxon>Acetobacteraceae</taxon>
        <taxon>Asaia</taxon>
    </lineage>
</organism>
<feature type="region of interest" description="Disordered" evidence="1">
    <location>
        <begin position="29"/>
        <end position="89"/>
    </location>
</feature>
<feature type="compositionally biased region" description="Basic and acidic residues" evidence="1">
    <location>
        <begin position="57"/>
        <end position="81"/>
    </location>
</feature>
<evidence type="ECO:0000256" key="1">
    <source>
        <dbReference type="SAM" id="MobiDB-lite"/>
    </source>
</evidence>
<evidence type="ECO:0000313" key="2">
    <source>
        <dbReference type="EMBL" id="GGC39900.1"/>
    </source>
</evidence>
<sequence>MMMPGAVALGLGWHDHARLIATGHILGHARGHHSRGGNVDADQTHNFRSGRFVRARKTLEHERHEKSQKDRNSYSKTRDRPAFASALSV</sequence>
<comment type="caution">
    <text evidence="2">The sequence shown here is derived from an EMBL/GenBank/DDBJ whole genome shotgun (WGS) entry which is preliminary data.</text>
</comment>
<proteinExistence type="predicted"/>
<accession>A0ABQ1MGM9</accession>
<evidence type="ECO:0000313" key="3">
    <source>
        <dbReference type="Proteomes" id="UP000637769"/>
    </source>
</evidence>
<dbReference type="Proteomes" id="UP000637769">
    <property type="component" value="Unassembled WGS sequence"/>
</dbReference>
<evidence type="ECO:0008006" key="4">
    <source>
        <dbReference type="Google" id="ProtNLM"/>
    </source>
</evidence>
<name>A0ABQ1MGM9_9PROT</name>
<keyword evidence="3" id="KW-1185">Reference proteome</keyword>
<dbReference type="EMBL" id="BMCH01000008">
    <property type="protein sequence ID" value="GGC39900.1"/>
    <property type="molecule type" value="Genomic_DNA"/>
</dbReference>
<reference evidence="3" key="1">
    <citation type="journal article" date="2019" name="Int. J. Syst. Evol. Microbiol.">
        <title>The Global Catalogue of Microorganisms (GCM) 10K type strain sequencing project: providing services to taxonomists for standard genome sequencing and annotation.</title>
        <authorList>
            <consortium name="The Broad Institute Genomics Platform"/>
            <consortium name="The Broad Institute Genome Sequencing Center for Infectious Disease"/>
            <person name="Wu L."/>
            <person name="Ma J."/>
        </authorList>
    </citation>
    <scope>NUCLEOTIDE SEQUENCE [LARGE SCALE GENOMIC DNA]</scope>
    <source>
        <strain evidence="3">CCM 7132</strain>
    </source>
</reference>
<gene>
    <name evidence="2" type="ORF">GCM10007207_26730</name>
</gene>